<feature type="signal peptide" evidence="8">
    <location>
        <begin position="1"/>
        <end position="21"/>
    </location>
</feature>
<keyword evidence="10" id="KW-1185">Reference proteome</keyword>
<evidence type="ECO:0000256" key="6">
    <source>
        <dbReference type="ARBA" id="ARBA00023139"/>
    </source>
</evidence>
<comment type="similarity">
    <text evidence="1">Belongs to the bacterial solute-binding protein 1 family.</text>
</comment>
<dbReference type="InterPro" id="IPR006061">
    <property type="entry name" value="SBP_1_CS"/>
</dbReference>
<dbReference type="EMBL" id="CP027059">
    <property type="protein sequence ID" value="UQZ85421.1"/>
    <property type="molecule type" value="Genomic_DNA"/>
</dbReference>
<keyword evidence="7" id="KW-0449">Lipoprotein</keyword>
<organism evidence="9 10">
    <name type="scientific">Paenibacillus konkukensis</name>
    <dbReference type="NCBI Taxonomy" id="2020716"/>
    <lineage>
        <taxon>Bacteria</taxon>
        <taxon>Bacillati</taxon>
        <taxon>Bacillota</taxon>
        <taxon>Bacilli</taxon>
        <taxon>Bacillales</taxon>
        <taxon>Paenibacillaceae</taxon>
        <taxon>Paenibacillus</taxon>
    </lineage>
</organism>
<keyword evidence="6" id="KW-0564">Palmitate</keyword>
<evidence type="ECO:0000256" key="5">
    <source>
        <dbReference type="ARBA" id="ARBA00023136"/>
    </source>
</evidence>
<feature type="chain" id="PRO_5046958103" evidence="8">
    <location>
        <begin position="22"/>
        <end position="432"/>
    </location>
</feature>
<evidence type="ECO:0000256" key="7">
    <source>
        <dbReference type="ARBA" id="ARBA00023288"/>
    </source>
</evidence>
<reference evidence="9" key="2">
    <citation type="journal article" date="2021" name="J Anim Sci Technol">
        <title>Complete genome sequence of Paenibacillus konkukensis sp. nov. SK3146 as a potential probiotic strain.</title>
        <authorList>
            <person name="Jung H.I."/>
            <person name="Park S."/>
            <person name="Niu K.M."/>
            <person name="Lee S.W."/>
            <person name="Kothari D."/>
            <person name="Yi K.J."/>
            <person name="Kim S.K."/>
        </authorList>
    </citation>
    <scope>NUCLEOTIDE SEQUENCE</scope>
    <source>
        <strain evidence="9">SK3146</strain>
    </source>
</reference>
<evidence type="ECO:0000256" key="1">
    <source>
        <dbReference type="ARBA" id="ARBA00008520"/>
    </source>
</evidence>
<protein>
    <submittedName>
        <fullName evidence="9">Multiple sugar-binding protein</fullName>
    </submittedName>
</protein>
<dbReference type="SUPFAM" id="SSF53850">
    <property type="entry name" value="Periplasmic binding protein-like II"/>
    <property type="match status" value="1"/>
</dbReference>
<gene>
    <name evidence="9" type="primary">msmE_16</name>
    <name evidence="9" type="ORF">SK3146_04710</name>
</gene>
<keyword evidence="5" id="KW-0472">Membrane</keyword>
<dbReference type="Pfam" id="PF01547">
    <property type="entry name" value="SBP_bac_1"/>
    <property type="match status" value="1"/>
</dbReference>
<keyword evidence="2" id="KW-0813">Transport</keyword>
<dbReference type="PROSITE" id="PS01037">
    <property type="entry name" value="SBP_BACTERIAL_1"/>
    <property type="match status" value="1"/>
</dbReference>
<dbReference type="InterPro" id="IPR050490">
    <property type="entry name" value="Bact_solute-bd_prot1"/>
</dbReference>
<keyword evidence="3" id="KW-1003">Cell membrane</keyword>
<reference evidence="9" key="1">
    <citation type="submission" date="2018-02" db="EMBL/GenBank/DDBJ databases">
        <authorList>
            <person name="Kim S.-K."/>
            <person name="Jung H.-I."/>
            <person name="Lee S.-W."/>
        </authorList>
    </citation>
    <scope>NUCLEOTIDE SEQUENCE</scope>
    <source>
        <strain evidence="9">SK3146</strain>
    </source>
</reference>
<accession>A0ABY4RUW2</accession>
<dbReference type="RefSeq" id="WP_249861053.1">
    <property type="nucleotide sequence ID" value="NZ_CP027059.1"/>
</dbReference>
<dbReference type="PANTHER" id="PTHR43649">
    <property type="entry name" value="ARABINOSE-BINDING PROTEIN-RELATED"/>
    <property type="match status" value="1"/>
</dbReference>
<dbReference type="PANTHER" id="PTHR43649:SF33">
    <property type="entry name" value="POLYGALACTURONAN_RHAMNOGALACTURONAN-BINDING PROTEIN YTCQ"/>
    <property type="match status" value="1"/>
</dbReference>
<sequence length="432" mass="47903">MKRILTTASAVLLLASVTAGCASGEQKPAQGTGAENASQAKKAVTIKIFQGKVEISEALNKLKEEYEKSHPGVKLDVETVIGTDYNTALKTKFAAGEMPDIFNNEGFRQLEVWQDQLEDLSDQPWVKDEYDFAKKPMVKDGKVYGMPVDIEGYGIVYNKDLFAKAGVTTLPKTLSELEQVSKKLQDSGVTPFVNMFQVWSSLGRQFFNNPVAKQPDPDAFIKGLNDGSAKFPGNPLFADAVNMLDVIVKYGNKNQMTTDYNNLIATFGNGQAAMMQSGNWTLPLIQKVNPNINVGLMPMPINDDVALNDKVFVDVPNNWVISKDSKVKAEAKEFLNWLVTSDVGRNYITKEFKFIPAFTSFEADPVSVGSTGQDVMKYVKDNKVLGWHWPKYPDGAAQEIASTLQKYVGNKLNRDQLLNEIQTVWESKAKQK</sequence>
<dbReference type="PROSITE" id="PS51257">
    <property type="entry name" value="PROKAR_LIPOPROTEIN"/>
    <property type="match status" value="1"/>
</dbReference>
<evidence type="ECO:0000313" key="9">
    <source>
        <dbReference type="EMBL" id="UQZ85421.1"/>
    </source>
</evidence>
<proteinExistence type="inferred from homology"/>
<dbReference type="Gene3D" id="3.40.190.10">
    <property type="entry name" value="Periplasmic binding protein-like II"/>
    <property type="match status" value="2"/>
</dbReference>
<dbReference type="InterPro" id="IPR006059">
    <property type="entry name" value="SBP"/>
</dbReference>
<evidence type="ECO:0000313" key="10">
    <source>
        <dbReference type="Proteomes" id="UP001057134"/>
    </source>
</evidence>
<evidence type="ECO:0000256" key="3">
    <source>
        <dbReference type="ARBA" id="ARBA00022475"/>
    </source>
</evidence>
<evidence type="ECO:0000256" key="2">
    <source>
        <dbReference type="ARBA" id="ARBA00022448"/>
    </source>
</evidence>
<name>A0ABY4RUW2_9BACL</name>
<evidence type="ECO:0000256" key="8">
    <source>
        <dbReference type="SAM" id="SignalP"/>
    </source>
</evidence>
<evidence type="ECO:0000256" key="4">
    <source>
        <dbReference type="ARBA" id="ARBA00022729"/>
    </source>
</evidence>
<dbReference type="Proteomes" id="UP001057134">
    <property type="component" value="Chromosome"/>
</dbReference>
<keyword evidence="4 8" id="KW-0732">Signal</keyword>